<organism evidence="7 8">
    <name type="scientific">Muraenolepis orangiensis</name>
    <name type="common">Patagonian moray cod</name>
    <dbReference type="NCBI Taxonomy" id="630683"/>
    <lineage>
        <taxon>Eukaryota</taxon>
        <taxon>Metazoa</taxon>
        <taxon>Chordata</taxon>
        <taxon>Craniata</taxon>
        <taxon>Vertebrata</taxon>
        <taxon>Euteleostomi</taxon>
        <taxon>Actinopterygii</taxon>
        <taxon>Neopterygii</taxon>
        <taxon>Teleostei</taxon>
        <taxon>Neoteleostei</taxon>
        <taxon>Acanthomorphata</taxon>
        <taxon>Zeiogadaria</taxon>
        <taxon>Gadariae</taxon>
        <taxon>Gadiformes</taxon>
        <taxon>Muraenolepidoidei</taxon>
        <taxon>Muraenolepididae</taxon>
        <taxon>Muraenolepis</taxon>
    </lineage>
</organism>
<dbReference type="PANTHER" id="PTHR15427:SF29">
    <property type="entry name" value="COMPLEMENT C1Q SUBCOMPONENT SUBUNIT C"/>
    <property type="match status" value="1"/>
</dbReference>
<keyword evidence="5" id="KW-0732">Signal</keyword>
<feature type="chain" id="PRO_5040712164" description="C1q domain-containing protein" evidence="5">
    <location>
        <begin position="25"/>
        <end position="240"/>
    </location>
</feature>
<reference evidence="7" key="1">
    <citation type="submission" date="2022-07" db="EMBL/GenBank/DDBJ databases">
        <title>Chromosome-level genome of Muraenolepis orangiensis.</title>
        <authorList>
            <person name="Kim J."/>
        </authorList>
    </citation>
    <scope>NUCLEOTIDE SEQUENCE</scope>
    <source>
        <strain evidence="7">KU_S4_2022</strain>
        <tissue evidence="7">Muscle</tissue>
    </source>
</reference>
<accession>A0A9Q0E7W4</accession>
<keyword evidence="2" id="KW-0964">Secreted</keyword>
<dbReference type="AlphaFoldDB" id="A0A9Q0E7W4"/>
<dbReference type="InterPro" id="IPR050392">
    <property type="entry name" value="Collagen/C1q_domain"/>
</dbReference>
<evidence type="ECO:0000256" key="2">
    <source>
        <dbReference type="ARBA" id="ARBA00022525"/>
    </source>
</evidence>
<protein>
    <recommendedName>
        <fullName evidence="6">C1q domain-containing protein</fullName>
    </recommendedName>
</protein>
<evidence type="ECO:0000256" key="1">
    <source>
        <dbReference type="ARBA" id="ARBA00004498"/>
    </source>
</evidence>
<comment type="caution">
    <text evidence="7">The sequence shown here is derived from an EMBL/GenBank/DDBJ whole genome shotgun (WGS) entry which is preliminary data.</text>
</comment>
<gene>
    <name evidence="7" type="ORF">NHX12_030291</name>
</gene>
<feature type="domain" description="C1q" evidence="6">
    <location>
        <begin position="108"/>
        <end position="240"/>
    </location>
</feature>
<name>A0A9Q0E7W4_9TELE</name>
<dbReference type="EMBL" id="JANIIK010000046">
    <property type="protein sequence ID" value="KAJ3602538.1"/>
    <property type="molecule type" value="Genomic_DNA"/>
</dbReference>
<feature type="signal peptide" evidence="5">
    <location>
        <begin position="1"/>
        <end position="24"/>
    </location>
</feature>
<evidence type="ECO:0000313" key="8">
    <source>
        <dbReference type="Proteomes" id="UP001148018"/>
    </source>
</evidence>
<dbReference type="InterPro" id="IPR008983">
    <property type="entry name" value="Tumour_necrosis_fac-like_dom"/>
</dbReference>
<proteinExistence type="predicted"/>
<comment type="subcellular location">
    <subcellularLocation>
        <location evidence="1">Secreted</location>
        <location evidence="1">Extracellular space</location>
        <location evidence="1">Extracellular matrix</location>
    </subcellularLocation>
</comment>
<dbReference type="EMBL" id="JANIIK010000046">
    <property type="protein sequence ID" value="KAJ3602539.1"/>
    <property type="molecule type" value="Genomic_DNA"/>
</dbReference>
<evidence type="ECO:0000256" key="5">
    <source>
        <dbReference type="SAM" id="SignalP"/>
    </source>
</evidence>
<dbReference type="SMART" id="SM00110">
    <property type="entry name" value="C1Q"/>
    <property type="match status" value="1"/>
</dbReference>
<dbReference type="Gene3D" id="2.60.120.40">
    <property type="match status" value="1"/>
</dbReference>
<evidence type="ECO:0000256" key="3">
    <source>
        <dbReference type="ARBA" id="ARBA00022530"/>
    </source>
</evidence>
<dbReference type="OrthoDB" id="8964326at2759"/>
<feature type="region of interest" description="Disordered" evidence="4">
    <location>
        <begin position="35"/>
        <end position="107"/>
    </location>
</feature>
<dbReference type="Proteomes" id="UP001148018">
    <property type="component" value="Unassembled WGS sequence"/>
</dbReference>
<evidence type="ECO:0000259" key="6">
    <source>
        <dbReference type="PROSITE" id="PS50871"/>
    </source>
</evidence>
<dbReference type="InterPro" id="IPR001073">
    <property type="entry name" value="C1q_dom"/>
</dbReference>
<dbReference type="PRINTS" id="PR00007">
    <property type="entry name" value="COMPLEMNTC1Q"/>
</dbReference>
<dbReference type="PROSITE" id="PS50871">
    <property type="entry name" value="C1Q"/>
    <property type="match status" value="1"/>
</dbReference>
<dbReference type="Pfam" id="PF00386">
    <property type="entry name" value="C1q"/>
    <property type="match status" value="1"/>
</dbReference>
<keyword evidence="8" id="KW-1185">Reference proteome</keyword>
<evidence type="ECO:0000256" key="4">
    <source>
        <dbReference type="SAM" id="MobiDB-lite"/>
    </source>
</evidence>
<sequence>MGRGGNIPKGALLLLGAMVSMVSMETCSMPGMPGIPGVPGFPGRDGHNGLKGDPGAPGTTGSANSARRGEVGASGSPGKLGEPGEPGASGQRGKDGPDGEPGVDTGPVQVAYSAFSAARHVSTPPLQGSPIIFSTAITNYNNDYNTLTGRFRCSIPGTYYFAYHASATAKLCVQLKLNGTQLASWCDVFTRNNVRQVSSGGLAVYMQDQQEVWLETNEYRDMTSLPAGISLFSGFLMNRV</sequence>
<evidence type="ECO:0000313" key="7">
    <source>
        <dbReference type="EMBL" id="KAJ3602539.1"/>
    </source>
</evidence>
<dbReference type="PANTHER" id="PTHR15427">
    <property type="entry name" value="EMILIN ELASTIN MICROFIBRIL INTERFACE-LOCATED PROTEIN ELASTIN MICROFIBRIL INTERFACER"/>
    <property type="match status" value="1"/>
</dbReference>
<dbReference type="SUPFAM" id="SSF49842">
    <property type="entry name" value="TNF-like"/>
    <property type="match status" value="1"/>
</dbReference>
<keyword evidence="3" id="KW-0272">Extracellular matrix</keyword>